<comment type="caution">
    <text evidence="1">The sequence shown here is derived from an EMBL/GenBank/DDBJ whole genome shotgun (WGS) entry which is preliminary data.</text>
</comment>
<accession>W7TNK3</accession>
<organism evidence="1 2">
    <name type="scientific">Nannochloropsis gaditana</name>
    <dbReference type="NCBI Taxonomy" id="72520"/>
    <lineage>
        <taxon>Eukaryota</taxon>
        <taxon>Sar</taxon>
        <taxon>Stramenopiles</taxon>
        <taxon>Ochrophyta</taxon>
        <taxon>Eustigmatophyceae</taxon>
        <taxon>Eustigmatales</taxon>
        <taxon>Monodopsidaceae</taxon>
        <taxon>Nannochloropsis</taxon>
    </lineage>
</organism>
<sequence length="66" mass="7435">MSDIFRSIFLVDHEQAMSSLHMWNDSVKIIGNPLEMAVRDARLHGVGDSAGRKLMGGIRGRMTHQR</sequence>
<dbReference type="EMBL" id="AZIL01001060">
    <property type="protein sequence ID" value="EWM25078.1"/>
    <property type="molecule type" value="Genomic_DNA"/>
</dbReference>
<gene>
    <name evidence="1" type="ORF">Naga_100098g13</name>
</gene>
<protein>
    <submittedName>
        <fullName evidence="1">Uncharacterized protein</fullName>
    </submittedName>
</protein>
<dbReference type="AlphaFoldDB" id="W7TNK3"/>
<keyword evidence="2" id="KW-1185">Reference proteome</keyword>
<evidence type="ECO:0000313" key="2">
    <source>
        <dbReference type="Proteomes" id="UP000019335"/>
    </source>
</evidence>
<evidence type="ECO:0000313" key="1">
    <source>
        <dbReference type="EMBL" id="EWM25078.1"/>
    </source>
</evidence>
<dbReference type="Proteomes" id="UP000019335">
    <property type="component" value="Chromosome 12"/>
</dbReference>
<proteinExistence type="predicted"/>
<reference evidence="1 2" key="1">
    <citation type="journal article" date="2014" name="Mol. Plant">
        <title>Chromosome Scale Genome Assembly and Transcriptome Profiling of Nannochloropsis gaditana in Nitrogen Depletion.</title>
        <authorList>
            <person name="Corteggiani Carpinelli E."/>
            <person name="Telatin A."/>
            <person name="Vitulo N."/>
            <person name="Forcato C."/>
            <person name="D'Angelo M."/>
            <person name="Schiavon R."/>
            <person name="Vezzi A."/>
            <person name="Giacometti G.M."/>
            <person name="Morosinotto T."/>
            <person name="Valle G."/>
        </authorList>
    </citation>
    <scope>NUCLEOTIDE SEQUENCE [LARGE SCALE GENOMIC DNA]</scope>
    <source>
        <strain evidence="1 2">B-31</strain>
    </source>
</reference>
<name>W7TNK3_9STRA</name>